<dbReference type="InterPro" id="IPR044769">
    <property type="entry name" value="PIKfyve_PIPKc"/>
</dbReference>
<feature type="compositionally biased region" description="Basic and acidic residues" evidence="9">
    <location>
        <begin position="133"/>
        <end position="147"/>
    </location>
</feature>
<dbReference type="GO" id="GO:0046854">
    <property type="term" value="P:phosphatidylinositol phosphate biosynthetic process"/>
    <property type="evidence" value="ECO:0007669"/>
    <property type="project" value="TreeGrafter"/>
</dbReference>
<dbReference type="GO" id="GO:0005524">
    <property type="term" value="F:ATP binding"/>
    <property type="evidence" value="ECO:0007669"/>
    <property type="project" value="UniProtKB-UniRule"/>
</dbReference>
<dbReference type="FunFam" id="3.50.7.10:FF:000007">
    <property type="entry name" value="1-phosphatidylinositol 3-phosphate 5-kinase isoform X1"/>
    <property type="match status" value="1"/>
</dbReference>
<dbReference type="InterPro" id="IPR027410">
    <property type="entry name" value="TCP-1-like_intermed_sf"/>
</dbReference>
<feature type="compositionally biased region" description="Low complexity" evidence="9">
    <location>
        <begin position="122"/>
        <end position="132"/>
    </location>
</feature>
<dbReference type="InterPro" id="IPR002498">
    <property type="entry name" value="PInositol-4-P-4/5-kinase_core"/>
</dbReference>
<evidence type="ECO:0000259" key="10">
    <source>
        <dbReference type="PROSITE" id="PS51455"/>
    </source>
</evidence>
<dbReference type="SUPFAM" id="SSF56104">
    <property type="entry name" value="SAICAR synthase-like"/>
    <property type="match status" value="1"/>
</dbReference>
<sequence length="1355" mass="153118">MGVSDFNLKDLVHKVRSIMAELTTPPSKAPETTGLSSVDRLTCYDFAMEMDQDVTGSGPNTPESDVLRSGRSKAAHMSGRQLFSSPSPIRCSVGRSIVEEDDDESYKQFFRPIGENLLPQFSDSDSSSMTDSPTRDEITTPKSDRSLLLDREYSPDFDCDSNKIWLPPGPDDETDEEMGLFDETEDKYEIGFDSDSSFISDDFDAGLTEVGQESSRGTTYTHFRALVSQLLNGEGFNLESENFESYEGWVEIVSSLVWQAANFVKPDTKGGSMDPGDYVKVKCIASGKPTDSKFIKGVVCSKNVKHKRMVSQHVNPRLLLVGGSLEYQKVSNKLASLNNVLQQEKDHLKTIVEKISALKPHVLLVEKSVSPYAQEILAKEISLVLNMKRPLLERISRCTGAQIVSSADRIRGAQLGGCRAFYVQKFTHHPSTKSPKCKTLMFFEGCPRRLGCTVLLRGPCSEELKRVKRVVQLAVFAAYHLALETSYLADEGSSMPQFPSSSNDNEMGTDDQVLPFCEQNEQLHRPKEGNINLNITNNDRRINNTKSMLVSMSSRCVPKGMACEWARLLRIKFYGSSDKPLGRYLCEDLFNERLCCDVCKEPSQAHVRCYRHQQGSLTIRVRRLTDVQLPGERDGKIWMWHRCLRCDLMDSIPPSTKRVVMSRAAWGLSFGKFLELSFSNHTPANRIAPCGHSLPKDCLRFYGFGSMVALFQYSSTDILSVSLPPPVLDLTCDVPQEWIRREAEVIYGKVECLHAEVSDLLCQFENNSTFGKDEPLAIGAKLDLIKLKDILKMERNTYDVLLQPLLTENFQPFQSTAHFMELNRLKRDLLVDAYTWDHRLCQIDMVIKAQCSLPKPMPLFSETLSFKIPRPLPLEELGLSSPRVLKFKKIESIAEIDIKTRFTEGYLSPISDPEETSSCTSCLSDQIESAWTGSNFLEPKLGSVSPIRNTITPVRVHSFNSSLGLRQRVFVGPSSDYPVEYMDSFGNFPNMRRALSHRTPGELENSNILISHSPLYVTSLSSIRADKARLLLPQIRYSDVPVAVYDDEPTSIISHALTLAPAEAKENHVRISFEDECALPGNRAKFSVICYFAKQFEKLRRKCCEVELDYVRSLCRCKRWSAKGGKSNVYFAKTLDERFVVKQVTRTELEAFEEFAPQYFKYVNGSLVSDSPTCLAKIIGIYQVSAKNIRGGRELKMDLMVMENIFFKRNISRVYDLKGSLRSRYNSDTSGVNRVLLDENLLEALKKKPIFLGCHAKRQLERAVWNDTSFLASVNVMDYSLLVGIDEEQKELVIGIIDFMRQYTWDKQLETWVKASGILGGPKNTSPTIISPIQYKKRFRKAMSQYFVTLPDCWC</sequence>
<dbReference type="CDD" id="cd17300">
    <property type="entry name" value="PIPKc_PIKfyve"/>
    <property type="match status" value="1"/>
</dbReference>
<comment type="caution">
    <text evidence="11">The sequence shown here is derived from an EMBL/GenBank/DDBJ whole genome shotgun (WGS) entry which is preliminary data.</text>
</comment>
<dbReference type="Pfam" id="PF00118">
    <property type="entry name" value="Cpn60_TCP1"/>
    <property type="match status" value="1"/>
</dbReference>
<dbReference type="CDD" id="cd03334">
    <property type="entry name" value="Fab1_TCP"/>
    <property type="match status" value="1"/>
</dbReference>
<dbReference type="SUPFAM" id="SSF54849">
    <property type="entry name" value="GroEL-intermediate domain like"/>
    <property type="match status" value="1"/>
</dbReference>
<dbReference type="FunFam" id="3.30.810.10:FF:000001">
    <property type="entry name" value="1-phosphatidylinositol 3-phosphate 5-kinase FAB1"/>
    <property type="match status" value="1"/>
</dbReference>
<gene>
    <name evidence="11" type="ORF">LUZ62_080369</name>
</gene>
<evidence type="ECO:0000256" key="8">
    <source>
        <dbReference type="PROSITE-ProRule" id="PRU00781"/>
    </source>
</evidence>
<dbReference type="InterPro" id="IPR027483">
    <property type="entry name" value="PInositol-4-P-4/5-kinase_C_sf"/>
</dbReference>
<keyword evidence="5 8" id="KW-0067">ATP-binding</keyword>
<evidence type="ECO:0000256" key="6">
    <source>
        <dbReference type="ARBA" id="ARBA00023464"/>
    </source>
</evidence>
<proteinExistence type="predicted"/>
<evidence type="ECO:0000256" key="5">
    <source>
        <dbReference type="ARBA" id="ARBA00022840"/>
    </source>
</evidence>
<evidence type="ECO:0000256" key="7">
    <source>
        <dbReference type="ARBA" id="ARBA00077223"/>
    </source>
</evidence>
<evidence type="ECO:0000256" key="1">
    <source>
        <dbReference type="ARBA" id="ARBA00012009"/>
    </source>
</evidence>
<dbReference type="InterPro" id="IPR027484">
    <property type="entry name" value="PInositol-4-P-5-kinase_N"/>
</dbReference>
<dbReference type="SMART" id="SM00330">
    <property type="entry name" value="PIPKc"/>
    <property type="match status" value="1"/>
</dbReference>
<name>A0AAV8BS78_9POAL</name>
<keyword evidence="4 8" id="KW-0418">Kinase</keyword>
<feature type="domain" description="PIPK" evidence="10">
    <location>
        <begin position="1025"/>
        <end position="1347"/>
    </location>
</feature>
<dbReference type="InterPro" id="IPR027409">
    <property type="entry name" value="GroEL-like_apical_dom_sf"/>
</dbReference>
<evidence type="ECO:0000256" key="9">
    <source>
        <dbReference type="SAM" id="MobiDB-lite"/>
    </source>
</evidence>
<dbReference type="Gene3D" id="3.50.7.10">
    <property type="entry name" value="GroEL"/>
    <property type="match status" value="1"/>
</dbReference>
<evidence type="ECO:0000313" key="12">
    <source>
        <dbReference type="Proteomes" id="UP001140206"/>
    </source>
</evidence>
<evidence type="ECO:0000313" key="11">
    <source>
        <dbReference type="EMBL" id="KAJ4745964.1"/>
    </source>
</evidence>
<dbReference type="PANTHER" id="PTHR45748">
    <property type="entry name" value="1-PHOSPHATIDYLINOSITOL 3-PHOSPHATE 5-KINASE-RELATED"/>
    <property type="match status" value="1"/>
</dbReference>
<dbReference type="SUPFAM" id="SSF52029">
    <property type="entry name" value="GroEL apical domain-like"/>
    <property type="match status" value="1"/>
</dbReference>
<evidence type="ECO:0000256" key="4">
    <source>
        <dbReference type="ARBA" id="ARBA00022777"/>
    </source>
</evidence>
<dbReference type="PANTHER" id="PTHR45748:SF14">
    <property type="entry name" value="1-PHOSPHATIDYLINOSITOL-3-PHOSPHATE 5-KINASE FAB1C-RELATED"/>
    <property type="match status" value="1"/>
</dbReference>
<evidence type="ECO:0000256" key="3">
    <source>
        <dbReference type="ARBA" id="ARBA00022741"/>
    </source>
</evidence>
<dbReference type="EC" id="2.7.1.150" evidence="1"/>
<protein>
    <recommendedName>
        <fullName evidence="1">1-phosphatidylinositol-3-phosphate 5-kinase</fullName>
        <ecNumber evidence="1">2.7.1.150</ecNumber>
    </recommendedName>
    <alternativeName>
        <fullName evidence="7">Phosphatidylinositol 3-phosphate 5-kinase type III</fullName>
    </alternativeName>
</protein>
<dbReference type="Gene3D" id="3.30.800.10">
    <property type="entry name" value="Phosphatidylinositol Phosphate Kinase II Beta"/>
    <property type="match status" value="1"/>
</dbReference>
<reference evidence="11" key="1">
    <citation type="submission" date="2022-08" db="EMBL/GenBank/DDBJ databases">
        <authorList>
            <person name="Marques A."/>
        </authorList>
    </citation>
    <scope>NUCLEOTIDE SEQUENCE</scope>
    <source>
        <strain evidence="11">RhyPub2mFocal</strain>
        <tissue evidence="11">Leaves</tissue>
    </source>
</reference>
<dbReference type="FunFam" id="3.30.800.10:FF:000007">
    <property type="entry name" value="Putative 1-phosphatidylinositol-4-phosphate 5-kinase/ zinc ion binding family"/>
    <property type="match status" value="1"/>
</dbReference>
<accession>A0AAV8BS78</accession>
<comment type="subunit">
    <text evidence="6">Component of the PI(3,5)P2 regulatory complex at least composed of ATG18, SAC/FIG4, FAB1 and VAC14.</text>
</comment>
<dbReference type="Gene3D" id="3.30.810.10">
    <property type="entry name" value="2-Layer Sandwich"/>
    <property type="match status" value="1"/>
</dbReference>
<dbReference type="InterPro" id="IPR002423">
    <property type="entry name" value="Cpn60/GroEL/TCP-1"/>
</dbReference>
<keyword evidence="12" id="KW-1185">Reference proteome</keyword>
<dbReference type="PROSITE" id="PS51455">
    <property type="entry name" value="PIPK"/>
    <property type="match status" value="1"/>
</dbReference>
<evidence type="ECO:0000256" key="2">
    <source>
        <dbReference type="ARBA" id="ARBA00022679"/>
    </source>
</evidence>
<dbReference type="GO" id="GO:0000285">
    <property type="term" value="F:1-phosphatidylinositol-3-phosphate 5-kinase activity"/>
    <property type="evidence" value="ECO:0007669"/>
    <property type="project" value="UniProtKB-EC"/>
</dbReference>
<dbReference type="EMBL" id="JAMFTS010000005">
    <property type="protein sequence ID" value="KAJ4745964.1"/>
    <property type="molecule type" value="Genomic_DNA"/>
</dbReference>
<dbReference type="GO" id="GO:0010008">
    <property type="term" value="C:endosome membrane"/>
    <property type="evidence" value="ECO:0007669"/>
    <property type="project" value="TreeGrafter"/>
</dbReference>
<feature type="region of interest" description="Disordered" evidence="9">
    <location>
        <begin position="117"/>
        <end position="147"/>
    </location>
</feature>
<keyword evidence="2 8" id="KW-0808">Transferase</keyword>
<dbReference type="Pfam" id="PF01504">
    <property type="entry name" value="PIP5K"/>
    <property type="match status" value="1"/>
</dbReference>
<organism evidence="11 12">
    <name type="scientific">Rhynchospora pubera</name>
    <dbReference type="NCBI Taxonomy" id="906938"/>
    <lineage>
        <taxon>Eukaryota</taxon>
        <taxon>Viridiplantae</taxon>
        <taxon>Streptophyta</taxon>
        <taxon>Embryophyta</taxon>
        <taxon>Tracheophyta</taxon>
        <taxon>Spermatophyta</taxon>
        <taxon>Magnoliopsida</taxon>
        <taxon>Liliopsida</taxon>
        <taxon>Poales</taxon>
        <taxon>Cyperaceae</taxon>
        <taxon>Cyperoideae</taxon>
        <taxon>Rhynchosporeae</taxon>
        <taxon>Rhynchospora</taxon>
    </lineage>
</organism>
<keyword evidence="3 8" id="KW-0547">Nucleotide-binding</keyword>
<dbReference type="Proteomes" id="UP001140206">
    <property type="component" value="Chromosome 5"/>
</dbReference>